<evidence type="ECO:0000256" key="2">
    <source>
        <dbReference type="ARBA" id="ARBA00022898"/>
    </source>
</evidence>
<dbReference type="CDD" id="cd01561">
    <property type="entry name" value="CBS_like"/>
    <property type="match status" value="1"/>
</dbReference>
<evidence type="ECO:0000313" key="4">
    <source>
        <dbReference type="EMBL" id="OQP44985.1"/>
    </source>
</evidence>
<evidence type="ECO:0000256" key="1">
    <source>
        <dbReference type="ARBA" id="ARBA00001933"/>
    </source>
</evidence>
<protein>
    <recommendedName>
        <fullName evidence="3">Tryptophan synthase beta chain-like PALP domain-containing protein</fullName>
    </recommendedName>
</protein>
<dbReference type="Gene3D" id="3.40.50.1100">
    <property type="match status" value="2"/>
</dbReference>
<keyword evidence="5" id="KW-1185">Reference proteome</keyword>
<sequence>MKQISPLIGNSKLYKLKFPYGNLYTKLENQNFFGSIKDRPAFYIIAKAIEQGIINENTTVIESTSGNFGIALASICKALAVKFVAVIDPNISAEKEQVLRLKGAGILKVTDTDETGGYLLNRIKTVKRFIAVNDNVYQPNQYENPDNYMSYYHSLGNEIVNSFSSLDYAFISVSTGGTITGLSNKLKEHFKNIKIIAVDIEGSMIFSDKPAIRKISGMGASMRTVFYEQALIDDFVILSQAEIVKGCNDLLSEHNLFLGGSAGAAFAAAGKVLKKLNKTNLNAIFISPDAGNSYIDTIYNSDWVYNNILP</sequence>
<dbReference type="InterPro" id="IPR050214">
    <property type="entry name" value="Cys_Synth/Cystath_Beta-Synth"/>
</dbReference>
<comment type="cofactor">
    <cofactor evidence="1">
        <name>pyridoxal 5'-phosphate</name>
        <dbReference type="ChEBI" id="CHEBI:597326"/>
    </cofactor>
</comment>
<proteinExistence type="predicted"/>
<dbReference type="EMBL" id="LWBO01000023">
    <property type="protein sequence ID" value="OQP44985.1"/>
    <property type="molecule type" value="Genomic_DNA"/>
</dbReference>
<dbReference type="InterPro" id="IPR001926">
    <property type="entry name" value="TrpB-like_PALP"/>
</dbReference>
<reference evidence="4 5" key="1">
    <citation type="submission" date="2016-04" db="EMBL/GenBank/DDBJ databases">
        <authorList>
            <person name="Chen L."/>
            <person name="Zhuang W."/>
            <person name="Wang G."/>
        </authorList>
    </citation>
    <scope>NUCLEOTIDE SEQUENCE [LARGE SCALE GENOMIC DNA]</scope>
    <source>
        <strain evidence="5">GR20</strain>
    </source>
</reference>
<dbReference type="InterPro" id="IPR036052">
    <property type="entry name" value="TrpB-like_PALP_sf"/>
</dbReference>
<dbReference type="SUPFAM" id="SSF53686">
    <property type="entry name" value="Tryptophan synthase beta subunit-like PLP-dependent enzymes"/>
    <property type="match status" value="1"/>
</dbReference>
<dbReference type="Pfam" id="PF00291">
    <property type="entry name" value="PALP"/>
    <property type="match status" value="1"/>
</dbReference>
<dbReference type="Proteomes" id="UP000192277">
    <property type="component" value="Unassembled WGS sequence"/>
</dbReference>
<name>A0ABX3NT32_9BACT</name>
<accession>A0ABX3NT32</accession>
<evidence type="ECO:0000313" key="5">
    <source>
        <dbReference type="Proteomes" id="UP000192277"/>
    </source>
</evidence>
<evidence type="ECO:0000259" key="3">
    <source>
        <dbReference type="Pfam" id="PF00291"/>
    </source>
</evidence>
<comment type="caution">
    <text evidence="4">The sequence shown here is derived from an EMBL/GenBank/DDBJ whole genome shotgun (WGS) entry which is preliminary data.</text>
</comment>
<feature type="domain" description="Tryptophan synthase beta chain-like PALP" evidence="3">
    <location>
        <begin position="4"/>
        <end position="276"/>
    </location>
</feature>
<organism evidence="4 5">
    <name type="scientific">Niastella koreensis</name>
    <dbReference type="NCBI Taxonomy" id="354356"/>
    <lineage>
        <taxon>Bacteria</taxon>
        <taxon>Pseudomonadati</taxon>
        <taxon>Bacteroidota</taxon>
        <taxon>Chitinophagia</taxon>
        <taxon>Chitinophagales</taxon>
        <taxon>Chitinophagaceae</taxon>
        <taxon>Niastella</taxon>
    </lineage>
</organism>
<dbReference type="PANTHER" id="PTHR10314">
    <property type="entry name" value="CYSTATHIONINE BETA-SYNTHASE"/>
    <property type="match status" value="1"/>
</dbReference>
<keyword evidence="2" id="KW-0663">Pyridoxal phosphate</keyword>
<gene>
    <name evidence="4" type="ORF">A4D02_09050</name>
</gene>